<gene>
    <name evidence="2" type="ordered locus">Sulac_0401</name>
</gene>
<name>G8TY60_SULAD</name>
<proteinExistence type="predicted"/>
<reference evidence="3" key="1">
    <citation type="submission" date="2011-12" db="EMBL/GenBank/DDBJ databases">
        <title>The complete genome of chromosome of Sulfobacillus acidophilus DSM 10332.</title>
        <authorList>
            <person name="Lucas S."/>
            <person name="Han J."/>
            <person name="Lapidus A."/>
            <person name="Bruce D."/>
            <person name="Goodwin L."/>
            <person name="Pitluck S."/>
            <person name="Peters L."/>
            <person name="Kyrpides N."/>
            <person name="Mavromatis K."/>
            <person name="Ivanova N."/>
            <person name="Mikhailova N."/>
            <person name="Chertkov O."/>
            <person name="Saunders E."/>
            <person name="Detter J.C."/>
            <person name="Tapia R."/>
            <person name="Han C."/>
            <person name="Land M."/>
            <person name="Hauser L."/>
            <person name="Markowitz V."/>
            <person name="Cheng J.-F."/>
            <person name="Hugenholtz P."/>
            <person name="Woyke T."/>
            <person name="Wu D."/>
            <person name="Pukall R."/>
            <person name="Gehrich-Schroeter G."/>
            <person name="Schneider S."/>
            <person name="Klenk H.-P."/>
            <person name="Eisen J.A."/>
        </authorList>
    </citation>
    <scope>NUCLEOTIDE SEQUENCE [LARGE SCALE GENOMIC DNA]</scope>
    <source>
        <strain evidence="3">ATCC 700253 / DSM 10332 / NAL</strain>
    </source>
</reference>
<keyword evidence="3" id="KW-1185">Reference proteome</keyword>
<dbReference type="AlphaFoldDB" id="G8TY60"/>
<organism evidence="2 3">
    <name type="scientific">Sulfobacillus acidophilus (strain ATCC 700253 / DSM 10332 / NAL)</name>
    <dbReference type="NCBI Taxonomy" id="679936"/>
    <lineage>
        <taxon>Bacteria</taxon>
        <taxon>Bacillati</taxon>
        <taxon>Bacillota</taxon>
        <taxon>Clostridia</taxon>
        <taxon>Eubacteriales</taxon>
        <taxon>Clostridiales Family XVII. Incertae Sedis</taxon>
        <taxon>Sulfobacillus</taxon>
    </lineage>
</organism>
<dbReference type="HOGENOM" id="CLU_1712325_0_0_9"/>
<dbReference type="Proteomes" id="UP000005439">
    <property type="component" value="Chromosome"/>
</dbReference>
<evidence type="ECO:0000313" key="3">
    <source>
        <dbReference type="Proteomes" id="UP000005439"/>
    </source>
</evidence>
<evidence type="ECO:0000313" key="2">
    <source>
        <dbReference type="EMBL" id="AEW03967.1"/>
    </source>
</evidence>
<protein>
    <recommendedName>
        <fullName evidence="1">Transcriptional regulator SgrR N-terminal HTH domain-containing protein</fullName>
    </recommendedName>
</protein>
<dbReference type="Pfam" id="PF12793">
    <property type="entry name" value="SgrR_N"/>
    <property type="match status" value="1"/>
</dbReference>
<dbReference type="PATRIC" id="fig|679936.5.peg.405"/>
<reference evidence="2 3" key="2">
    <citation type="journal article" date="2012" name="Stand. Genomic Sci.">
        <title>Complete genome sequence of the moderately thermophilic mineral-sulfide-oxidizing firmicute Sulfobacillus acidophilus type strain (NAL(T)).</title>
        <authorList>
            <person name="Anderson I."/>
            <person name="Chertkov O."/>
            <person name="Chen A."/>
            <person name="Saunders E."/>
            <person name="Lapidus A."/>
            <person name="Nolan M."/>
            <person name="Lucas S."/>
            <person name="Hammon N."/>
            <person name="Deshpande S."/>
            <person name="Cheng J.F."/>
            <person name="Han C."/>
            <person name="Tapia R."/>
            <person name="Goodwin L.A."/>
            <person name="Pitluck S."/>
            <person name="Liolios K."/>
            <person name="Pagani I."/>
            <person name="Ivanova N."/>
            <person name="Mikhailova N."/>
            <person name="Pati A."/>
            <person name="Palaniappan K."/>
            <person name="Land M."/>
            <person name="Pan C."/>
            <person name="Rohde M."/>
            <person name="Pukall R."/>
            <person name="Goker M."/>
            <person name="Detter J.C."/>
            <person name="Woyke T."/>
            <person name="Bristow J."/>
            <person name="Eisen J.A."/>
            <person name="Markowitz V."/>
            <person name="Hugenholtz P."/>
            <person name="Kyrpides N.C."/>
            <person name="Klenk H.P."/>
            <person name="Mavromatis K."/>
        </authorList>
    </citation>
    <scope>NUCLEOTIDE SEQUENCE [LARGE SCALE GENOMIC DNA]</scope>
    <source>
        <strain evidence="3">ATCC 700253 / DSM 10332 / NAL</strain>
    </source>
</reference>
<feature type="domain" description="Transcriptional regulator SgrR N-terminal HTH" evidence="1">
    <location>
        <begin position="35"/>
        <end position="106"/>
    </location>
</feature>
<dbReference type="InterPro" id="IPR025370">
    <property type="entry name" value="SgrR_HTH_N"/>
</dbReference>
<dbReference type="KEGG" id="sap:Sulac_0401"/>
<accession>G8TY60</accession>
<evidence type="ECO:0000259" key="1">
    <source>
        <dbReference type="Pfam" id="PF12793"/>
    </source>
</evidence>
<sequence length="153" mass="17181">MMIDSHSGKSGIFLDRYVQLAHAVHTGPPDENPPPASLTVSELATLWDCSIRSAQETVRRLSTWGLLIWHPIPGRGNRSRVSFEVHPVHIYFNRAERALREGALPEAGFWLTEIIRECPCIPGVYDRLQHVRQTLGLPTEPGLGSFPRHLDSL</sequence>
<dbReference type="EMBL" id="CP003179">
    <property type="protein sequence ID" value="AEW03967.1"/>
    <property type="molecule type" value="Genomic_DNA"/>
</dbReference>